<organism evidence="8 9">
    <name type="scientific">Flavisolibacter tropicus</name>
    <dbReference type="NCBI Taxonomy" id="1492898"/>
    <lineage>
        <taxon>Bacteria</taxon>
        <taxon>Pseudomonadati</taxon>
        <taxon>Bacteroidota</taxon>
        <taxon>Chitinophagia</taxon>
        <taxon>Chitinophagales</taxon>
        <taxon>Chitinophagaceae</taxon>
        <taxon>Flavisolibacter</taxon>
    </lineage>
</organism>
<evidence type="ECO:0000256" key="3">
    <source>
        <dbReference type="ARBA" id="ARBA00018111"/>
    </source>
</evidence>
<comment type="function">
    <text evidence="5">Modulates RecA activity.</text>
</comment>
<dbReference type="PANTHER" id="PTHR33602">
    <property type="entry name" value="REGULATORY PROTEIN RECX FAMILY PROTEIN"/>
    <property type="match status" value="1"/>
</dbReference>
<evidence type="ECO:0000313" key="8">
    <source>
        <dbReference type="EMBL" id="ANE51787.1"/>
    </source>
</evidence>
<dbReference type="Pfam" id="PF21981">
    <property type="entry name" value="RecX_HTH3"/>
    <property type="match status" value="1"/>
</dbReference>
<comment type="similarity">
    <text evidence="2 5">Belongs to the RecX family.</text>
</comment>
<name>A0A172TYH0_9BACT</name>
<dbReference type="GO" id="GO:0006282">
    <property type="term" value="P:regulation of DNA repair"/>
    <property type="evidence" value="ECO:0007669"/>
    <property type="project" value="UniProtKB-UniRule"/>
</dbReference>
<keyword evidence="9" id="KW-1185">Reference proteome</keyword>
<evidence type="ECO:0000256" key="4">
    <source>
        <dbReference type="ARBA" id="ARBA00022490"/>
    </source>
</evidence>
<feature type="domain" description="RecX second three-helical" evidence="6">
    <location>
        <begin position="57"/>
        <end position="98"/>
    </location>
</feature>
<keyword evidence="4 5" id="KW-0963">Cytoplasm</keyword>
<dbReference type="Proteomes" id="UP000077177">
    <property type="component" value="Chromosome"/>
</dbReference>
<sequence>MQKKFHTKEAALQKLRHYCGYQERSHSEVQQKLWELGVRRAEHDEIITSLIEDDYLNEERFAQQFAGGKFRMNDWGRKKIYYALKEKKVSEYNIKKALKEIDEEDYQKTLNSLAEKKYESLKDEQYLVRKKKTIDFLMQKGFEPELITKVVKKLADPKSSEEEG</sequence>
<dbReference type="HAMAP" id="MF_01114">
    <property type="entry name" value="RecX"/>
    <property type="match status" value="1"/>
</dbReference>
<dbReference type="InterPro" id="IPR053924">
    <property type="entry name" value="RecX_HTH_2nd"/>
</dbReference>
<protein>
    <recommendedName>
        <fullName evidence="3 5">Regulatory protein RecX</fullName>
    </recommendedName>
</protein>
<proteinExistence type="inferred from homology"/>
<evidence type="ECO:0000256" key="1">
    <source>
        <dbReference type="ARBA" id="ARBA00004496"/>
    </source>
</evidence>
<reference evidence="8 9" key="2">
    <citation type="journal article" date="2016" name="Int. J. Syst. Evol. Microbiol.">
        <title>Flavisolibacter tropicus sp. nov., isolated from tropical soil.</title>
        <authorList>
            <person name="Lee J.J."/>
            <person name="Kang M.S."/>
            <person name="Kim G.S."/>
            <person name="Lee C.S."/>
            <person name="Lim S."/>
            <person name="Lee J."/>
            <person name="Roh S.H."/>
            <person name="Kang H."/>
            <person name="Ha J.M."/>
            <person name="Bae S."/>
            <person name="Jung H.Y."/>
            <person name="Kim M.K."/>
        </authorList>
    </citation>
    <scope>NUCLEOTIDE SEQUENCE [LARGE SCALE GENOMIC DNA]</scope>
    <source>
        <strain evidence="8 9">LCS9</strain>
    </source>
</reference>
<dbReference type="Pfam" id="PF02631">
    <property type="entry name" value="RecX_HTH2"/>
    <property type="match status" value="1"/>
</dbReference>
<dbReference type="RefSeq" id="WP_066405916.1">
    <property type="nucleotide sequence ID" value="NZ_CP011390.1"/>
</dbReference>
<evidence type="ECO:0000259" key="7">
    <source>
        <dbReference type="Pfam" id="PF21981"/>
    </source>
</evidence>
<dbReference type="EMBL" id="CP011390">
    <property type="protein sequence ID" value="ANE51787.1"/>
    <property type="molecule type" value="Genomic_DNA"/>
</dbReference>
<comment type="subcellular location">
    <subcellularLocation>
        <location evidence="1 5">Cytoplasm</location>
    </subcellularLocation>
</comment>
<dbReference type="PANTHER" id="PTHR33602:SF1">
    <property type="entry name" value="REGULATORY PROTEIN RECX FAMILY PROTEIN"/>
    <property type="match status" value="1"/>
</dbReference>
<dbReference type="InterPro" id="IPR003783">
    <property type="entry name" value="Regulatory_RecX"/>
</dbReference>
<gene>
    <name evidence="5" type="primary">recX</name>
    <name evidence="8" type="ORF">SY85_16105</name>
</gene>
<evidence type="ECO:0000256" key="5">
    <source>
        <dbReference type="HAMAP-Rule" id="MF_01114"/>
    </source>
</evidence>
<dbReference type="AlphaFoldDB" id="A0A172TYH0"/>
<dbReference type="GO" id="GO:0005737">
    <property type="term" value="C:cytoplasm"/>
    <property type="evidence" value="ECO:0007669"/>
    <property type="project" value="UniProtKB-SubCell"/>
</dbReference>
<dbReference type="Gene3D" id="1.10.10.10">
    <property type="entry name" value="Winged helix-like DNA-binding domain superfamily/Winged helix DNA-binding domain"/>
    <property type="match status" value="3"/>
</dbReference>
<feature type="domain" description="RecX third three-helical" evidence="7">
    <location>
        <begin position="104"/>
        <end position="151"/>
    </location>
</feature>
<dbReference type="STRING" id="1492898.SY85_16105"/>
<reference evidence="9" key="1">
    <citation type="submission" date="2015-01" db="EMBL/GenBank/DDBJ databases">
        <title>Flavisolibacter sp./LCS9/ whole genome sequencing.</title>
        <authorList>
            <person name="Kim M.K."/>
            <person name="Srinivasan S."/>
            <person name="Lee J.-J."/>
        </authorList>
    </citation>
    <scope>NUCLEOTIDE SEQUENCE [LARGE SCALE GENOMIC DNA]</scope>
    <source>
        <strain evidence="9">LCS9</strain>
    </source>
</reference>
<evidence type="ECO:0000256" key="2">
    <source>
        <dbReference type="ARBA" id="ARBA00009695"/>
    </source>
</evidence>
<dbReference type="InterPro" id="IPR036388">
    <property type="entry name" value="WH-like_DNA-bd_sf"/>
</dbReference>
<dbReference type="KEGG" id="fla:SY85_16105"/>
<dbReference type="InterPro" id="IPR053925">
    <property type="entry name" value="RecX_HTH_3rd"/>
</dbReference>
<dbReference type="OrthoDB" id="1523826at2"/>
<evidence type="ECO:0000259" key="6">
    <source>
        <dbReference type="Pfam" id="PF02631"/>
    </source>
</evidence>
<accession>A0A172TYH0</accession>
<evidence type="ECO:0000313" key="9">
    <source>
        <dbReference type="Proteomes" id="UP000077177"/>
    </source>
</evidence>